<proteinExistence type="predicted"/>
<dbReference type="EMBL" id="VLKU01000006">
    <property type="protein sequence ID" value="TWI33757.1"/>
    <property type="molecule type" value="Genomic_DNA"/>
</dbReference>
<feature type="domain" description="CMP/dCMP-type deaminase" evidence="1">
    <location>
        <begin position="5"/>
        <end position="123"/>
    </location>
</feature>
<sequence length="152" mass="16260">MSGTLSDQHLLAEALEEARKGVASGGMPFGAVLVIGDRIVSRGHNRQIQDGDFLAHAEMTCLGAFLKSHPGPLKGDVVLAATEAPCPMCAGAAIVAGVSRIVIGETHHYSGAHDWLQTQEVELAVYQDPACIDLVTEFRRDHADRWNRFSAG</sequence>
<evidence type="ECO:0000313" key="3">
    <source>
        <dbReference type="Proteomes" id="UP000316225"/>
    </source>
</evidence>
<dbReference type="OrthoDB" id="9802676at2"/>
<evidence type="ECO:0000259" key="1">
    <source>
        <dbReference type="PROSITE" id="PS51747"/>
    </source>
</evidence>
<dbReference type="InterPro" id="IPR016193">
    <property type="entry name" value="Cytidine_deaminase-like"/>
</dbReference>
<dbReference type="Gene3D" id="3.40.140.10">
    <property type="entry name" value="Cytidine Deaminase, domain 2"/>
    <property type="match status" value="1"/>
</dbReference>
<evidence type="ECO:0000313" key="2">
    <source>
        <dbReference type="EMBL" id="TWI33757.1"/>
    </source>
</evidence>
<dbReference type="GO" id="GO:0008835">
    <property type="term" value="F:diaminohydroxyphosphoribosylaminopyrimidine deaminase activity"/>
    <property type="evidence" value="ECO:0007669"/>
    <property type="project" value="TreeGrafter"/>
</dbReference>
<dbReference type="PANTHER" id="PTHR11079:SF190">
    <property type="entry name" value="CYTOSINE DEAMINASE"/>
    <property type="match status" value="1"/>
</dbReference>
<protein>
    <submittedName>
        <fullName evidence="2">Cytosine deaminase</fullName>
    </submittedName>
</protein>
<dbReference type="CDD" id="cd01285">
    <property type="entry name" value="nucleoside_deaminase"/>
    <property type="match status" value="1"/>
</dbReference>
<dbReference type="RefSeq" id="WP_145397936.1">
    <property type="nucleotide sequence ID" value="NZ_VLKU01000006.1"/>
</dbReference>
<dbReference type="AlphaFoldDB" id="A0A562NNG5"/>
<dbReference type="PANTHER" id="PTHR11079">
    <property type="entry name" value="CYTOSINE DEAMINASE FAMILY MEMBER"/>
    <property type="match status" value="1"/>
</dbReference>
<gene>
    <name evidence="2" type="ORF">IQ24_02121</name>
</gene>
<organism evidence="2 3">
    <name type="scientific">Paracoccus sulfuroxidans</name>
    <dbReference type="NCBI Taxonomy" id="384678"/>
    <lineage>
        <taxon>Bacteria</taxon>
        <taxon>Pseudomonadati</taxon>
        <taxon>Pseudomonadota</taxon>
        <taxon>Alphaproteobacteria</taxon>
        <taxon>Rhodobacterales</taxon>
        <taxon>Paracoccaceae</taxon>
        <taxon>Paracoccus</taxon>
    </lineage>
</organism>
<dbReference type="Proteomes" id="UP000316225">
    <property type="component" value="Unassembled WGS sequence"/>
</dbReference>
<keyword evidence="3" id="KW-1185">Reference proteome</keyword>
<dbReference type="SUPFAM" id="SSF53927">
    <property type="entry name" value="Cytidine deaminase-like"/>
    <property type="match status" value="1"/>
</dbReference>
<dbReference type="InterPro" id="IPR002125">
    <property type="entry name" value="CMP_dCMP_dom"/>
</dbReference>
<comment type="caution">
    <text evidence="2">The sequence shown here is derived from an EMBL/GenBank/DDBJ whole genome shotgun (WGS) entry which is preliminary data.</text>
</comment>
<name>A0A562NNG5_9RHOB</name>
<dbReference type="Pfam" id="PF00383">
    <property type="entry name" value="dCMP_cyt_deam_1"/>
    <property type="match status" value="1"/>
</dbReference>
<dbReference type="PROSITE" id="PS51747">
    <property type="entry name" value="CYT_DCMP_DEAMINASES_2"/>
    <property type="match status" value="1"/>
</dbReference>
<accession>A0A562NNG5</accession>
<reference evidence="2 3" key="1">
    <citation type="journal article" date="2015" name="Stand. Genomic Sci.">
        <title>Genomic Encyclopedia of Bacterial and Archaeal Type Strains, Phase III: the genomes of soil and plant-associated and newly described type strains.</title>
        <authorList>
            <person name="Whitman W.B."/>
            <person name="Woyke T."/>
            <person name="Klenk H.P."/>
            <person name="Zhou Y."/>
            <person name="Lilburn T.G."/>
            <person name="Beck B.J."/>
            <person name="De Vos P."/>
            <person name="Vandamme P."/>
            <person name="Eisen J.A."/>
            <person name="Garrity G."/>
            <person name="Hugenholtz P."/>
            <person name="Kyrpides N.C."/>
        </authorList>
    </citation>
    <scope>NUCLEOTIDE SEQUENCE [LARGE SCALE GENOMIC DNA]</scope>
    <source>
        <strain evidence="2 3">CGMCC 1.5364</strain>
    </source>
</reference>